<gene>
    <name evidence="1" type="ORF">KUF71_006575</name>
</gene>
<dbReference type="Proteomes" id="UP001219518">
    <property type="component" value="Unassembled WGS sequence"/>
</dbReference>
<keyword evidence="2" id="KW-1185">Reference proteome</keyword>
<dbReference type="EMBL" id="JAHWGI010001426">
    <property type="protein sequence ID" value="KAK3931557.1"/>
    <property type="molecule type" value="Genomic_DNA"/>
</dbReference>
<evidence type="ECO:0000313" key="2">
    <source>
        <dbReference type="Proteomes" id="UP001219518"/>
    </source>
</evidence>
<dbReference type="AlphaFoldDB" id="A0AAE1I121"/>
<accession>A0AAE1I121</accession>
<reference evidence="1" key="2">
    <citation type="journal article" date="2023" name="BMC Genomics">
        <title>Pest status, molecular evolution, and epigenetic factors derived from the genome assembly of Frankliniella fusca, a thysanopteran phytovirus vector.</title>
        <authorList>
            <person name="Catto M.A."/>
            <person name="Labadie P.E."/>
            <person name="Jacobson A.L."/>
            <person name="Kennedy G.G."/>
            <person name="Srinivasan R."/>
            <person name="Hunt B.G."/>
        </authorList>
    </citation>
    <scope>NUCLEOTIDE SEQUENCE</scope>
    <source>
        <strain evidence="1">PL_HMW_Pooled</strain>
    </source>
</reference>
<name>A0AAE1I121_9NEOP</name>
<comment type="caution">
    <text evidence="1">The sequence shown here is derived from an EMBL/GenBank/DDBJ whole genome shotgun (WGS) entry which is preliminary data.</text>
</comment>
<evidence type="ECO:0000313" key="1">
    <source>
        <dbReference type="EMBL" id="KAK3931557.1"/>
    </source>
</evidence>
<proteinExistence type="predicted"/>
<organism evidence="1 2">
    <name type="scientific">Frankliniella fusca</name>
    <dbReference type="NCBI Taxonomy" id="407009"/>
    <lineage>
        <taxon>Eukaryota</taxon>
        <taxon>Metazoa</taxon>
        <taxon>Ecdysozoa</taxon>
        <taxon>Arthropoda</taxon>
        <taxon>Hexapoda</taxon>
        <taxon>Insecta</taxon>
        <taxon>Pterygota</taxon>
        <taxon>Neoptera</taxon>
        <taxon>Paraneoptera</taxon>
        <taxon>Thysanoptera</taxon>
        <taxon>Terebrantia</taxon>
        <taxon>Thripoidea</taxon>
        <taxon>Thripidae</taxon>
        <taxon>Frankliniella</taxon>
    </lineage>
</organism>
<sequence>MPRSKPRKTTKGAFAQALKCELLLGITLRRYMAKTEYVEDLDTVRLSPNYATQLIFPKELEDSLSGYAIQCSQMGYGLTAVDIRRFAVQLGEANNLTNLPKSWLENRMAGADWFLGFMARHPPLS</sequence>
<protein>
    <submittedName>
        <fullName evidence="1">Polyprotein pp220</fullName>
    </submittedName>
</protein>
<reference evidence="1" key="1">
    <citation type="submission" date="2021-07" db="EMBL/GenBank/DDBJ databases">
        <authorList>
            <person name="Catto M.A."/>
            <person name="Jacobson A."/>
            <person name="Kennedy G."/>
            <person name="Labadie P."/>
            <person name="Hunt B.G."/>
            <person name="Srinivasan R."/>
        </authorList>
    </citation>
    <scope>NUCLEOTIDE SEQUENCE</scope>
    <source>
        <strain evidence="1">PL_HMW_Pooled</strain>
        <tissue evidence="1">Head</tissue>
    </source>
</reference>